<sequence length="571" mass="62998">MQPEKENPDKKDKAKVTPEKKSPPSSVAIPPTEAVVDGSKAREAAALEVKNVDFARKLNSIVSAIFSRCGVPIADFTVSEPLSFFAKVNYNLTWNFKCRASDKPAGKISDETHVLSQSGLDEFTQKNSKELEKESDITKAYIKRLSEAKFTELTALAGQIMAFNRISAIGRARCKKCHGSKKAMCEVCNGKGVISCPSCQGLSDSCSMCNGTGFINCDHCNGSGKVVCRDCKGMGELIVEREIIYDSESSKDIEISLNVPGSDKTITSFSKEDEKIILEAANFDDQSLGSEQPHGYKATFIGYAPCFAVRVNLKGEITPFDFILCGKSLKPICKPPLLDVVFKEESNILSSTLSIGSDDVDEKIVCVKALAGKAILAKTIRSIENYELDIIKKEAAKQGVTVESILWENKNDLNNKARLIKSTVREQLIENVSLELISNAQGFISKEFSRYFAKNLIDFVPLLMMLNPNTKTVWTAVSLAVWLVNSLAVYFVPTIACIFLCIGLSIVVCAFTSITLTKNWTYYSAVSSLRIRHKLRKVPNLTSEAIHSVRLLFGTILINVVLFILYNYRGW</sequence>
<feature type="transmembrane region" description="Helical" evidence="2">
    <location>
        <begin position="549"/>
        <end position="568"/>
    </location>
</feature>
<dbReference type="GO" id="GO:0051082">
    <property type="term" value="F:unfolded protein binding"/>
    <property type="evidence" value="ECO:0007669"/>
    <property type="project" value="InterPro"/>
</dbReference>
<dbReference type="RefSeq" id="WP_074840927.1">
    <property type="nucleotide sequence ID" value="NZ_CP047056.1"/>
</dbReference>
<evidence type="ECO:0000313" key="3">
    <source>
        <dbReference type="EMBL" id="SFK17732.1"/>
    </source>
</evidence>
<name>A0A662ZDN5_9GAMM</name>
<keyword evidence="2" id="KW-0472">Membrane</keyword>
<dbReference type="CDD" id="cd10719">
    <property type="entry name" value="DnaJ_zf"/>
    <property type="match status" value="1"/>
</dbReference>
<dbReference type="OrthoDB" id="7051967at2"/>
<keyword evidence="2" id="KW-0812">Transmembrane</keyword>
<keyword evidence="2" id="KW-1133">Transmembrane helix</keyword>
<dbReference type="InterPro" id="IPR052789">
    <property type="entry name" value="SSUH2_homolog"/>
</dbReference>
<evidence type="ECO:0000256" key="1">
    <source>
        <dbReference type="SAM" id="MobiDB-lite"/>
    </source>
</evidence>
<accession>A0A662ZDN5</accession>
<gene>
    <name evidence="3" type="ORF">SAMN04487865_103316</name>
</gene>
<feature type="region of interest" description="Disordered" evidence="1">
    <location>
        <begin position="1"/>
        <end position="35"/>
    </location>
</feature>
<feature type="transmembrane region" description="Helical" evidence="2">
    <location>
        <begin position="473"/>
        <end position="492"/>
    </location>
</feature>
<dbReference type="InterPro" id="IPR001305">
    <property type="entry name" value="HSP_DnaJ_Cys-rich_dom"/>
</dbReference>
<reference evidence="3 4" key="1">
    <citation type="submission" date="2016-10" db="EMBL/GenBank/DDBJ databases">
        <authorList>
            <person name="Varghese N."/>
            <person name="Submissions S."/>
        </authorList>
    </citation>
    <scope>NUCLEOTIDE SEQUENCE [LARGE SCALE GENOMIC DNA]</scope>
    <source>
        <strain evidence="3 4">22B</strain>
    </source>
</reference>
<dbReference type="AlphaFoldDB" id="A0A662ZDN5"/>
<feature type="compositionally biased region" description="Basic and acidic residues" evidence="1">
    <location>
        <begin position="1"/>
        <end position="22"/>
    </location>
</feature>
<dbReference type="PANTHER" id="PTHR48465">
    <property type="entry name" value="PROTEIN SSUH2 HOMOLOG"/>
    <property type="match status" value="1"/>
</dbReference>
<evidence type="ECO:0008006" key="5">
    <source>
        <dbReference type="Google" id="ProtNLM"/>
    </source>
</evidence>
<keyword evidence="4" id="KW-1185">Reference proteome</keyword>
<proteinExistence type="predicted"/>
<protein>
    <recommendedName>
        <fullName evidence="5">CR-type domain-containing protein</fullName>
    </recommendedName>
</protein>
<dbReference type="Proteomes" id="UP000243374">
    <property type="component" value="Unassembled WGS sequence"/>
</dbReference>
<evidence type="ECO:0000256" key="2">
    <source>
        <dbReference type="SAM" id="Phobius"/>
    </source>
</evidence>
<feature type="transmembrane region" description="Helical" evidence="2">
    <location>
        <begin position="497"/>
        <end position="516"/>
    </location>
</feature>
<evidence type="ECO:0000313" key="4">
    <source>
        <dbReference type="Proteomes" id="UP000243374"/>
    </source>
</evidence>
<organism evidence="3 4">
    <name type="scientific">Succinivibrio dextrinosolvens</name>
    <dbReference type="NCBI Taxonomy" id="83771"/>
    <lineage>
        <taxon>Bacteria</taxon>
        <taxon>Pseudomonadati</taxon>
        <taxon>Pseudomonadota</taxon>
        <taxon>Gammaproteobacteria</taxon>
        <taxon>Aeromonadales</taxon>
        <taxon>Succinivibrionaceae</taxon>
        <taxon>Succinivibrio</taxon>
    </lineage>
</organism>
<dbReference type="PANTHER" id="PTHR48465:SF1">
    <property type="entry name" value="PROTEIN SSUH2 HOMOLOG"/>
    <property type="match status" value="1"/>
</dbReference>
<dbReference type="EMBL" id="FOSF01000033">
    <property type="protein sequence ID" value="SFK17732.1"/>
    <property type="molecule type" value="Genomic_DNA"/>
</dbReference>
<dbReference type="GO" id="GO:0031072">
    <property type="term" value="F:heat shock protein binding"/>
    <property type="evidence" value="ECO:0007669"/>
    <property type="project" value="InterPro"/>
</dbReference>